<dbReference type="HOGENOM" id="CLU_077139_0_0_4"/>
<name>A2SKI5_METPP</name>
<dbReference type="AlphaFoldDB" id="A2SKI5"/>
<dbReference type="RefSeq" id="WP_011830697.1">
    <property type="nucleotide sequence ID" value="NC_008825.1"/>
</dbReference>
<protein>
    <recommendedName>
        <fullName evidence="3">DUF3047 domain-containing protein</fullName>
    </recommendedName>
</protein>
<dbReference type="Proteomes" id="UP000000366">
    <property type="component" value="Chromosome"/>
</dbReference>
<evidence type="ECO:0000313" key="1">
    <source>
        <dbReference type="EMBL" id="ABM96074.1"/>
    </source>
</evidence>
<evidence type="ECO:0000313" key="2">
    <source>
        <dbReference type="Proteomes" id="UP000000366"/>
    </source>
</evidence>
<dbReference type="eggNOG" id="ENOG502ZQ5C">
    <property type="taxonomic scope" value="Bacteria"/>
</dbReference>
<keyword evidence="2" id="KW-1185">Reference proteome</keyword>
<dbReference type="InterPro" id="IPR021409">
    <property type="entry name" value="DUF3047"/>
</dbReference>
<reference evidence="1 2" key="1">
    <citation type="journal article" date="2007" name="J. Bacteriol.">
        <title>Whole-genome analysis of the methyl tert-butyl ether-degrading beta-proteobacterium Methylibium petroleiphilum PM1.</title>
        <authorList>
            <person name="Kane S.R."/>
            <person name="Chakicherla A.Y."/>
            <person name="Chain P.S.G."/>
            <person name="Schmidt R."/>
            <person name="Shin M.W."/>
            <person name="Legler T.C."/>
            <person name="Scow K.M."/>
            <person name="Larimer F.W."/>
            <person name="Lucas S.M."/>
            <person name="Richardson P.M."/>
            <person name="Hristova K.R."/>
        </authorList>
    </citation>
    <scope>NUCLEOTIDE SEQUENCE [LARGE SCALE GENOMIC DNA]</scope>
    <source>
        <strain evidence="2">ATCC BAA-1232 / LMG 22953 / PM1</strain>
    </source>
</reference>
<dbReference type="EMBL" id="CP000555">
    <property type="protein sequence ID" value="ABM96074.1"/>
    <property type="molecule type" value="Genomic_DNA"/>
</dbReference>
<organism evidence="1 2">
    <name type="scientific">Methylibium petroleiphilum (strain ATCC BAA-1232 / LMG 22953 / PM1)</name>
    <dbReference type="NCBI Taxonomy" id="420662"/>
    <lineage>
        <taxon>Bacteria</taxon>
        <taxon>Pseudomonadati</taxon>
        <taxon>Pseudomonadota</taxon>
        <taxon>Betaproteobacteria</taxon>
        <taxon>Burkholderiales</taxon>
        <taxon>Sphaerotilaceae</taxon>
        <taxon>Methylibium</taxon>
    </lineage>
</organism>
<dbReference type="Pfam" id="PF11249">
    <property type="entry name" value="DUF3047"/>
    <property type="match status" value="1"/>
</dbReference>
<accession>A2SKI5</accession>
<dbReference type="KEGG" id="mpt:Mpe_A3121"/>
<gene>
    <name evidence="1" type="ordered locus">Mpe_A3121</name>
</gene>
<dbReference type="STRING" id="420662.Mpe_A3121"/>
<sequence length="263" mass="28706">MAVLDDDRPNSAVSLPMRRLALGVLCTLGACAQVPNRDPLVLQAPAGAPWSPHCVPAWQPHALPGKRGTRYDLGTDAGQAVVRARADASASMLRYRVRLEPDALQTLRFSWRVNALIDRADVRRRESEDSPARIVLAFDGDHGVLPLKDRSLFELAELVTGERPPFATLMYVWDNGAPLESVVINPRSDRIRKIVVESGPAHLRQWREHERDISADYRRAFGEAPGALIGIGLMTDADNTGTSATAWYGAVCLSGVPLSSTPN</sequence>
<evidence type="ECO:0008006" key="3">
    <source>
        <dbReference type="Google" id="ProtNLM"/>
    </source>
</evidence>
<proteinExistence type="predicted"/>